<organism evidence="1">
    <name type="scientific">marine sediment metagenome</name>
    <dbReference type="NCBI Taxonomy" id="412755"/>
    <lineage>
        <taxon>unclassified sequences</taxon>
        <taxon>metagenomes</taxon>
        <taxon>ecological metagenomes</taxon>
    </lineage>
</organism>
<gene>
    <name evidence="1" type="ORF">S12H4_23675</name>
</gene>
<dbReference type="AlphaFoldDB" id="X1QWR8"/>
<evidence type="ECO:0000313" key="1">
    <source>
        <dbReference type="EMBL" id="GAI72977.1"/>
    </source>
</evidence>
<dbReference type="InterPro" id="IPR029056">
    <property type="entry name" value="Ribokinase-like"/>
</dbReference>
<comment type="caution">
    <text evidence="1">The sequence shown here is derived from an EMBL/GenBank/DDBJ whole genome shotgun (WGS) entry which is preliminary data.</text>
</comment>
<feature type="non-terminal residue" evidence="1">
    <location>
        <position position="45"/>
    </location>
</feature>
<proteinExistence type="predicted"/>
<reference evidence="1" key="1">
    <citation type="journal article" date="2014" name="Front. Microbiol.">
        <title>High frequency of phylogenetically diverse reductive dehalogenase-homologous genes in deep subseafloor sedimentary metagenomes.</title>
        <authorList>
            <person name="Kawai M."/>
            <person name="Futagami T."/>
            <person name="Toyoda A."/>
            <person name="Takaki Y."/>
            <person name="Nishi S."/>
            <person name="Hori S."/>
            <person name="Arai W."/>
            <person name="Tsubouchi T."/>
            <person name="Morono Y."/>
            <person name="Uchiyama I."/>
            <person name="Ito T."/>
            <person name="Fujiyama A."/>
            <person name="Inagaki F."/>
            <person name="Takami H."/>
        </authorList>
    </citation>
    <scope>NUCLEOTIDE SEQUENCE</scope>
    <source>
        <strain evidence="1">Expedition CK06-06</strain>
    </source>
</reference>
<dbReference type="EMBL" id="BARW01012633">
    <property type="protein sequence ID" value="GAI72977.1"/>
    <property type="molecule type" value="Genomic_DNA"/>
</dbReference>
<protein>
    <submittedName>
        <fullName evidence="1">Uncharacterized protein</fullName>
    </submittedName>
</protein>
<dbReference type="Gene3D" id="3.40.1190.20">
    <property type="match status" value="1"/>
</dbReference>
<sequence>MKIYSILLNPTIDEILEIENFQVGGTFKVKKSITYPVGKAISFSL</sequence>
<accession>X1QWR8</accession>
<name>X1QWR8_9ZZZZ</name>